<evidence type="ECO:0000256" key="1">
    <source>
        <dbReference type="SAM" id="MobiDB-lite"/>
    </source>
</evidence>
<gene>
    <name evidence="4" type="ORF">D9753_29010</name>
</gene>
<proteinExistence type="predicted"/>
<keyword evidence="2" id="KW-0732">Signal</keyword>
<dbReference type="Pfam" id="PF04205">
    <property type="entry name" value="FMN_bind"/>
    <property type="match status" value="1"/>
</dbReference>
<dbReference type="SMART" id="SM00900">
    <property type="entry name" value="FMN_bind"/>
    <property type="match status" value="1"/>
</dbReference>
<feature type="chain" id="PRO_5039232976" evidence="2">
    <location>
        <begin position="35"/>
        <end position="152"/>
    </location>
</feature>
<dbReference type="EMBL" id="CP033073">
    <property type="protein sequence ID" value="AYN42263.1"/>
    <property type="molecule type" value="Genomic_DNA"/>
</dbReference>
<feature type="region of interest" description="Disordered" evidence="1">
    <location>
        <begin position="41"/>
        <end position="69"/>
    </location>
</feature>
<protein>
    <submittedName>
        <fullName evidence="4">FMN-binding protein</fullName>
    </submittedName>
</protein>
<dbReference type="InterPro" id="IPR007329">
    <property type="entry name" value="FMN-bd"/>
</dbReference>
<dbReference type="OrthoDB" id="8099475at2"/>
<keyword evidence="5" id="KW-1185">Reference proteome</keyword>
<name>A0A3G2JIU9_9ACTN</name>
<reference evidence="4 5" key="1">
    <citation type="submission" date="2018-10" db="EMBL/GenBank/DDBJ databases">
        <title>The genome of Streptomyces dangxiongensis Z022.</title>
        <authorList>
            <person name="Zhang B."/>
        </authorList>
    </citation>
    <scope>NUCLEOTIDE SEQUENCE [LARGE SCALE GENOMIC DNA]</scope>
    <source>
        <strain evidence="4 5">Z022</strain>
    </source>
</reference>
<feature type="signal peptide" evidence="2">
    <location>
        <begin position="1"/>
        <end position="34"/>
    </location>
</feature>
<dbReference type="GO" id="GO:0016020">
    <property type="term" value="C:membrane"/>
    <property type="evidence" value="ECO:0007669"/>
    <property type="project" value="InterPro"/>
</dbReference>
<feature type="compositionally biased region" description="Low complexity" evidence="1">
    <location>
        <begin position="41"/>
        <end position="60"/>
    </location>
</feature>
<evidence type="ECO:0000313" key="4">
    <source>
        <dbReference type="EMBL" id="AYN42263.1"/>
    </source>
</evidence>
<sequence>MRKSHPVRRVVLATAATVSGVVLLLALKPASDPAAASAAGAAPQQTAAGQAPPRGGAQASSGSGTVTGDAARTQYGAVQVRITLAGGKITKAEAVQAPKGGLSDQKTQLAVPRLNQEAVTTGTAHIDTVSGATYTSEGYRKSLQSALDQAGG</sequence>
<evidence type="ECO:0000313" key="5">
    <source>
        <dbReference type="Proteomes" id="UP000268329"/>
    </source>
</evidence>
<dbReference type="Gene3D" id="3.90.1010.20">
    <property type="match status" value="1"/>
</dbReference>
<feature type="domain" description="FMN-binding" evidence="3">
    <location>
        <begin position="74"/>
        <end position="150"/>
    </location>
</feature>
<dbReference type="AlphaFoldDB" id="A0A3G2JIU9"/>
<dbReference type="KEGG" id="sdd:D9753_29010"/>
<dbReference type="GO" id="GO:0010181">
    <property type="term" value="F:FMN binding"/>
    <property type="evidence" value="ECO:0007669"/>
    <property type="project" value="InterPro"/>
</dbReference>
<dbReference type="Proteomes" id="UP000268329">
    <property type="component" value="Chromosome"/>
</dbReference>
<organism evidence="4 5">
    <name type="scientific">Streptomyces dangxiongensis</name>
    <dbReference type="NCBI Taxonomy" id="1442032"/>
    <lineage>
        <taxon>Bacteria</taxon>
        <taxon>Bacillati</taxon>
        <taxon>Actinomycetota</taxon>
        <taxon>Actinomycetes</taxon>
        <taxon>Kitasatosporales</taxon>
        <taxon>Streptomycetaceae</taxon>
        <taxon>Streptomyces</taxon>
    </lineage>
</organism>
<evidence type="ECO:0000259" key="3">
    <source>
        <dbReference type="SMART" id="SM00900"/>
    </source>
</evidence>
<accession>A0A3G2JIU9</accession>
<dbReference type="PROSITE" id="PS51318">
    <property type="entry name" value="TAT"/>
    <property type="match status" value="1"/>
</dbReference>
<dbReference type="InterPro" id="IPR006311">
    <property type="entry name" value="TAT_signal"/>
</dbReference>
<evidence type="ECO:0000256" key="2">
    <source>
        <dbReference type="SAM" id="SignalP"/>
    </source>
</evidence>